<dbReference type="Proteomes" id="UP000253664">
    <property type="component" value="Unassembled WGS sequence"/>
</dbReference>
<evidence type="ECO:0000313" key="1">
    <source>
        <dbReference type="EMBL" id="RCI12128.1"/>
    </source>
</evidence>
<accession>A0A367LCG7</accession>
<proteinExistence type="predicted"/>
<feature type="non-terminal residue" evidence="1">
    <location>
        <position position="1"/>
    </location>
</feature>
<name>A0A367LCG7_9HYPO</name>
<gene>
    <name evidence="1" type="ORF">L249_0579</name>
</gene>
<dbReference type="EMBL" id="LKCN02000007">
    <property type="protein sequence ID" value="RCI12128.1"/>
    <property type="molecule type" value="Genomic_DNA"/>
</dbReference>
<organism evidence="1 2">
    <name type="scientific">Ophiocordyceps polyrhachis-furcata BCC 54312</name>
    <dbReference type="NCBI Taxonomy" id="1330021"/>
    <lineage>
        <taxon>Eukaryota</taxon>
        <taxon>Fungi</taxon>
        <taxon>Dikarya</taxon>
        <taxon>Ascomycota</taxon>
        <taxon>Pezizomycotina</taxon>
        <taxon>Sordariomycetes</taxon>
        <taxon>Hypocreomycetidae</taxon>
        <taxon>Hypocreales</taxon>
        <taxon>Ophiocordycipitaceae</taxon>
        <taxon>Ophiocordyceps</taxon>
    </lineage>
</organism>
<protein>
    <submittedName>
        <fullName evidence="1">Uncharacterized protein</fullName>
    </submittedName>
</protein>
<comment type="caution">
    <text evidence="1">The sequence shown here is derived from an EMBL/GenBank/DDBJ whole genome shotgun (WGS) entry which is preliminary data.</text>
</comment>
<reference evidence="1 2" key="1">
    <citation type="journal article" date="2015" name="BMC Genomics">
        <title>Insights from the genome of Ophiocordyceps polyrhachis-furcata to pathogenicity and host specificity in insect fungi.</title>
        <authorList>
            <person name="Wichadakul D."/>
            <person name="Kobmoo N."/>
            <person name="Ingsriswang S."/>
            <person name="Tangphatsornruang S."/>
            <person name="Chantasingh D."/>
            <person name="Luangsa-ard J.J."/>
            <person name="Eurwilaichitr L."/>
        </authorList>
    </citation>
    <scope>NUCLEOTIDE SEQUENCE [LARGE SCALE GENOMIC DNA]</scope>
    <source>
        <strain evidence="1 2">BCC 54312</strain>
    </source>
</reference>
<sequence>FSLVYYPHPSIHPSISNRYRDSPSFERWCLFVYKEKNPQLVYQNLISITSQKRIIPPLIPPHLSPSFIPYPPDVNSKLETQARH</sequence>
<evidence type="ECO:0000313" key="2">
    <source>
        <dbReference type="Proteomes" id="UP000253664"/>
    </source>
</evidence>
<dbReference type="AlphaFoldDB" id="A0A367LCG7"/>
<keyword evidence="2" id="KW-1185">Reference proteome</keyword>